<dbReference type="PANTHER" id="PTHR43394:SF27">
    <property type="entry name" value="ATP-DEPENDENT TRANSLOCASE ABCB1-LIKE"/>
    <property type="match status" value="1"/>
</dbReference>
<evidence type="ECO:0000256" key="7">
    <source>
        <dbReference type="ARBA" id="ARBA00023136"/>
    </source>
</evidence>
<dbReference type="VEuPathDB" id="AmoebaDB:NF0077020"/>
<keyword evidence="13" id="KW-1185">Reference proteome</keyword>
<dbReference type="InterPro" id="IPR003593">
    <property type="entry name" value="AAA+_ATPase"/>
</dbReference>
<dbReference type="VEuPathDB" id="AmoebaDB:NfTy_082260"/>
<feature type="domain" description="ABC transporter" evidence="10">
    <location>
        <begin position="389"/>
        <end position="627"/>
    </location>
</feature>
<comment type="caution">
    <text evidence="12">The sequence shown here is derived from an EMBL/GenBank/DDBJ whole genome shotgun (WGS) entry which is preliminary data.</text>
</comment>
<dbReference type="SUPFAM" id="SSF52540">
    <property type="entry name" value="P-loop containing nucleoside triphosphate hydrolases"/>
    <property type="match status" value="1"/>
</dbReference>
<dbReference type="VEuPathDB" id="AmoebaDB:FDP41_010070"/>
<dbReference type="Pfam" id="PF00005">
    <property type="entry name" value="ABC_tran"/>
    <property type="match status" value="1"/>
</dbReference>
<dbReference type="GO" id="GO:0005743">
    <property type="term" value="C:mitochondrial inner membrane"/>
    <property type="evidence" value="ECO:0007669"/>
    <property type="project" value="TreeGrafter"/>
</dbReference>
<dbReference type="InterPro" id="IPR036640">
    <property type="entry name" value="ABC1_TM_sf"/>
</dbReference>
<feature type="transmembrane region" description="Helical" evidence="9">
    <location>
        <begin position="109"/>
        <end position="134"/>
    </location>
</feature>
<keyword evidence="3 9" id="KW-0812">Transmembrane</keyword>
<keyword evidence="7 9" id="KW-0472">Membrane</keyword>
<organism evidence="12 13">
    <name type="scientific">Naegleria fowleri</name>
    <name type="common">Brain eating amoeba</name>
    <dbReference type="NCBI Taxonomy" id="5763"/>
    <lineage>
        <taxon>Eukaryota</taxon>
        <taxon>Discoba</taxon>
        <taxon>Heterolobosea</taxon>
        <taxon>Tetramitia</taxon>
        <taxon>Eutetramitia</taxon>
        <taxon>Vahlkampfiidae</taxon>
        <taxon>Naegleria</taxon>
    </lineage>
</organism>
<protein>
    <submittedName>
        <fullName evidence="12">Uncharacterized protein</fullName>
    </submittedName>
</protein>
<dbReference type="InterPro" id="IPR027417">
    <property type="entry name" value="P-loop_NTPase"/>
</dbReference>
<evidence type="ECO:0000256" key="4">
    <source>
        <dbReference type="ARBA" id="ARBA00022741"/>
    </source>
</evidence>
<dbReference type="InterPro" id="IPR017871">
    <property type="entry name" value="ABC_transporter-like_CS"/>
</dbReference>
<dbReference type="GO" id="GO:0005524">
    <property type="term" value="F:ATP binding"/>
    <property type="evidence" value="ECO:0007669"/>
    <property type="project" value="UniProtKB-KW"/>
</dbReference>
<dbReference type="EMBL" id="VFQX01000074">
    <property type="protein sequence ID" value="KAF0971847.1"/>
    <property type="molecule type" value="Genomic_DNA"/>
</dbReference>
<keyword evidence="4" id="KW-0547">Nucleotide-binding</keyword>
<comment type="subcellular location">
    <subcellularLocation>
        <location evidence="1">Membrane</location>
        <topology evidence="1">Multi-pass membrane protein</topology>
    </subcellularLocation>
</comment>
<dbReference type="GO" id="GO:0015421">
    <property type="term" value="F:ABC-type oligopeptide transporter activity"/>
    <property type="evidence" value="ECO:0007669"/>
    <property type="project" value="TreeGrafter"/>
</dbReference>
<feature type="compositionally biased region" description="Polar residues" evidence="8">
    <location>
        <begin position="27"/>
        <end position="38"/>
    </location>
</feature>
<gene>
    <name evidence="12" type="ORF">FDP41_010070</name>
</gene>
<dbReference type="PANTHER" id="PTHR43394">
    <property type="entry name" value="ATP-DEPENDENT PERMEASE MDL1, MITOCHONDRIAL"/>
    <property type="match status" value="1"/>
</dbReference>
<evidence type="ECO:0000256" key="9">
    <source>
        <dbReference type="SAM" id="Phobius"/>
    </source>
</evidence>
<dbReference type="InterPro" id="IPR011527">
    <property type="entry name" value="ABC1_TM_dom"/>
</dbReference>
<dbReference type="CDD" id="cd18577">
    <property type="entry name" value="ABC_6TM_Pgp_ABCB1_D1_like"/>
    <property type="match status" value="1"/>
</dbReference>
<feature type="transmembrane region" description="Helical" evidence="9">
    <location>
        <begin position="327"/>
        <end position="348"/>
    </location>
</feature>
<dbReference type="InterPro" id="IPR003439">
    <property type="entry name" value="ABC_transporter-like_ATP-bd"/>
</dbReference>
<dbReference type="Gene3D" id="3.40.50.300">
    <property type="entry name" value="P-loop containing nucleotide triphosphate hydrolases"/>
    <property type="match status" value="1"/>
</dbReference>
<dbReference type="PROSITE" id="PS50893">
    <property type="entry name" value="ABC_TRANSPORTER_2"/>
    <property type="match status" value="1"/>
</dbReference>
<feature type="transmembrane region" description="Helical" evidence="9">
    <location>
        <begin position="295"/>
        <end position="315"/>
    </location>
</feature>
<dbReference type="CDD" id="cd03249">
    <property type="entry name" value="ABC_MTABC3_MDL1_MDL2"/>
    <property type="match status" value="1"/>
</dbReference>
<dbReference type="OrthoDB" id="6500128at2759"/>
<evidence type="ECO:0000256" key="8">
    <source>
        <dbReference type="SAM" id="MobiDB-lite"/>
    </source>
</evidence>
<dbReference type="GO" id="GO:0016887">
    <property type="term" value="F:ATP hydrolysis activity"/>
    <property type="evidence" value="ECO:0007669"/>
    <property type="project" value="InterPro"/>
</dbReference>
<dbReference type="RefSeq" id="XP_044556563.1">
    <property type="nucleotide sequence ID" value="XM_044700329.1"/>
</dbReference>
<name>A0A6A5AZH6_NAEFO</name>
<dbReference type="InterPro" id="IPR039421">
    <property type="entry name" value="Type_1_exporter"/>
</dbReference>
<feature type="domain" description="ABC transmembrane type-1" evidence="11">
    <location>
        <begin position="69"/>
        <end position="356"/>
    </location>
</feature>
<dbReference type="OMA" id="KVFGMMF"/>
<dbReference type="PROSITE" id="PS50929">
    <property type="entry name" value="ABC_TM1F"/>
    <property type="match status" value="1"/>
</dbReference>
<dbReference type="PROSITE" id="PS00211">
    <property type="entry name" value="ABC_TRANSPORTER_1"/>
    <property type="match status" value="1"/>
</dbReference>
<feature type="compositionally biased region" description="Basic residues" evidence="8">
    <location>
        <begin position="1"/>
        <end position="13"/>
    </location>
</feature>
<evidence type="ECO:0000256" key="3">
    <source>
        <dbReference type="ARBA" id="ARBA00022692"/>
    </source>
</evidence>
<evidence type="ECO:0000256" key="2">
    <source>
        <dbReference type="ARBA" id="ARBA00007577"/>
    </source>
</evidence>
<evidence type="ECO:0000313" key="13">
    <source>
        <dbReference type="Proteomes" id="UP000444721"/>
    </source>
</evidence>
<keyword evidence="5" id="KW-0067">ATP-binding</keyword>
<dbReference type="SUPFAM" id="SSF90123">
    <property type="entry name" value="ABC transporter transmembrane region"/>
    <property type="match status" value="1"/>
</dbReference>
<reference evidence="12 13" key="1">
    <citation type="journal article" date="2019" name="Sci. Rep.">
        <title>Nanopore sequencing improves the draft genome of the human pathogenic amoeba Naegleria fowleri.</title>
        <authorList>
            <person name="Liechti N."/>
            <person name="Schurch N."/>
            <person name="Bruggmann R."/>
            <person name="Wittwer M."/>
        </authorList>
    </citation>
    <scope>NUCLEOTIDE SEQUENCE [LARGE SCALE GENOMIC DNA]</scope>
    <source>
        <strain evidence="12 13">ATCC 30894</strain>
    </source>
</reference>
<proteinExistence type="inferred from homology"/>
<evidence type="ECO:0000256" key="5">
    <source>
        <dbReference type="ARBA" id="ARBA00022840"/>
    </source>
</evidence>
<feature type="region of interest" description="Disordered" evidence="8">
    <location>
        <begin position="1"/>
        <end position="39"/>
    </location>
</feature>
<keyword evidence="6 9" id="KW-1133">Transmembrane helix</keyword>
<evidence type="ECO:0000259" key="11">
    <source>
        <dbReference type="PROSITE" id="PS50929"/>
    </source>
</evidence>
<dbReference type="Pfam" id="PF00664">
    <property type="entry name" value="ABC_membrane"/>
    <property type="match status" value="1"/>
</dbReference>
<dbReference type="GeneID" id="68117285"/>
<feature type="transmembrane region" description="Helical" evidence="9">
    <location>
        <begin position="62"/>
        <end position="89"/>
    </location>
</feature>
<comment type="similarity">
    <text evidence="2">Belongs to the ABC transporter superfamily. ABCB family. Multidrug resistance exporter (TC 3.A.1.201) subfamily.</text>
</comment>
<dbReference type="AlphaFoldDB" id="A0A6A5AZH6"/>
<sequence>MPAVSRLKRKSTHSHANVEMNGDSKEASTSPQESSNAATLKDHREPKITFFSHLKVFKVIGLWNLTLLVLGVIGSMSYGVLPIICQYILGDLIDEFLAANSNAAYRAEAINQVCIKLTIITFCGMAAFAIYHFFLQLSNHRIGTALRHEYMDALTKQEMTFFDIKKVGALTVVLSEDIPKIQDVYTNEFYIFMQEIIQFIVGFILAITTNWKMTLILVSTTPLTYVSHTIMSLLSTKITRQVNRLTEHSAGVANEITSCIRTIRSMAGESKEMERFNEDLYKINAKGVFKGTVHAMGFSFAAMFVWGTIALSFWYSGHEAADGSTTLGSIFKVFGMMFVGVVAMIRAATFFPHYGKAYASETTLLKVLLREPAIPLSGGKTIESIEGNIRFENVEFSYPSRSNVIVMKDFSLEIKKGQTVALVGPSGSGKSTLVGLLERFYTPNKGRVFLDNVDIQELDPTWLHKNIGIVSQEPVLFSGSIKYNIAYALGLENVTQEQIENASKQANAHNFIMDLPNGYDTILGEKGVSLSGGQKQRIAIARALLQNPKILLLDEATSALDSESERLVQAALDVLMKGRTTICIAHRLTTVINSDLICVMVKGVLREKGTHAELIQIKDGIYRNLAAKQMMLAEEQVSNGLDIEVTMDLVVDDQQTHQAVLSDNSSQEKLADQNE</sequence>
<evidence type="ECO:0000259" key="10">
    <source>
        <dbReference type="PROSITE" id="PS50893"/>
    </source>
</evidence>
<accession>A0A6A5AZH6</accession>
<evidence type="ECO:0000256" key="6">
    <source>
        <dbReference type="ARBA" id="ARBA00022989"/>
    </source>
</evidence>
<evidence type="ECO:0000313" key="12">
    <source>
        <dbReference type="EMBL" id="KAF0971847.1"/>
    </source>
</evidence>
<dbReference type="SMART" id="SM00382">
    <property type="entry name" value="AAA"/>
    <property type="match status" value="1"/>
</dbReference>
<dbReference type="Proteomes" id="UP000444721">
    <property type="component" value="Unassembled WGS sequence"/>
</dbReference>
<dbReference type="Gene3D" id="1.20.1560.10">
    <property type="entry name" value="ABC transporter type 1, transmembrane domain"/>
    <property type="match status" value="1"/>
</dbReference>
<evidence type="ECO:0000256" key="1">
    <source>
        <dbReference type="ARBA" id="ARBA00004141"/>
    </source>
</evidence>
<dbReference type="FunFam" id="3.40.50.300:FF:000251">
    <property type="entry name" value="ABC transporter B family member 19"/>
    <property type="match status" value="1"/>
</dbReference>
<dbReference type="GO" id="GO:0090374">
    <property type="term" value="P:oligopeptide export from mitochondrion"/>
    <property type="evidence" value="ECO:0007669"/>
    <property type="project" value="TreeGrafter"/>
</dbReference>